<evidence type="ECO:0000259" key="5">
    <source>
        <dbReference type="Pfam" id="PF04586"/>
    </source>
</evidence>
<keyword evidence="2" id="KW-0645">Protease</keyword>
<dbReference type="Proteomes" id="UP000565286">
    <property type="component" value="Unassembled WGS sequence"/>
</dbReference>
<dbReference type="EMBL" id="JACIDV010000002">
    <property type="protein sequence ID" value="MBB3944763.1"/>
    <property type="molecule type" value="Genomic_DNA"/>
</dbReference>
<accession>A0A7W6G0C0</accession>
<protein>
    <recommendedName>
        <fullName evidence="5">Prohead serine protease domain-containing protein</fullName>
    </recommendedName>
</protein>
<evidence type="ECO:0000313" key="6">
    <source>
        <dbReference type="EMBL" id="MBB3944763.1"/>
    </source>
</evidence>
<sequence length="278" mass="30388">MTNQQTQRNSCHGSIESVTGWSRAHGDEPPSTGPATIPDAKHKKTGKQPECFDVSEGEAVFLQKNSPNFKFSNALALEIKADSSGRISGYGSIFGNVDSYGERVLPGAFKASLAQHSQRGSRIKMLWQHRADMPIGIWSRATEDGKGLFVEGQINLKTDAGRNAYEHISAGDVDSLSIGYHEKNAQRDRDGVLDLIELDVYEVSPVTFPANRDASITGHKSQDEIENILRAGGLSKQAARLVMSGGWKALSKHEEIDNEQVSRLLAQISEATQKLKEI</sequence>
<dbReference type="GO" id="GO:0006508">
    <property type="term" value="P:proteolysis"/>
    <property type="evidence" value="ECO:0007669"/>
    <property type="project" value="UniProtKB-KW"/>
</dbReference>
<dbReference type="RefSeq" id="WP_183893988.1">
    <property type="nucleotide sequence ID" value="NZ_JACIDV010000002.1"/>
</dbReference>
<keyword evidence="1" id="KW-1188">Viral release from host cell</keyword>
<comment type="caution">
    <text evidence="6">The sequence shown here is derived from an EMBL/GenBank/DDBJ whole genome shotgun (WGS) entry which is preliminary data.</text>
</comment>
<keyword evidence="7" id="KW-1185">Reference proteome</keyword>
<evidence type="ECO:0000256" key="4">
    <source>
        <dbReference type="SAM" id="MobiDB-lite"/>
    </source>
</evidence>
<dbReference type="Pfam" id="PF04586">
    <property type="entry name" value="Peptidase_S78"/>
    <property type="match status" value="1"/>
</dbReference>
<proteinExistence type="predicted"/>
<feature type="region of interest" description="Disordered" evidence="4">
    <location>
        <begin position="1"/>
        <end position="48"/>
    </location>
</feature>
<evidence type="ECO:0000256" key="2">
    <source>
        <dbReference type="ARBA" id="ARBA00022670"/>
    </source>
</evidence>
<dbReference type="AlphaFoldDB" id="A0A7W6G0C0"/>
<dbReference type="InterPro" id="IPR054613">
    <property type="entry name" value="Peptidase_S78_dom"/>
</dbReference>
<reference evidence="6 7" key="1">
    <citation type="submission" date="2020-08" db="EMBL/GenBank/DDBJ databases">
        <title>Genomic Encyclopedia of Type Strains, Phase IV (KMG-IV): sequencing the most valuable type-strain genomes for metagenomic binning, comparative biology and taxonomic classification.</title>
        <authorList>
            <person name="Goeker M."/>
        </authorList>
    </citation>
    <scope>NUCLEOTIDE SEQUENCE [LARGE SCALE GENOMIC DNA]</scope>
    <source>
        <strain evidence="6 7">DSM 26438</strain>
    </source>
</reference>
<name>A0A7W6G0C0_9HYPH</name>
<dbReference type="SUPFAM" id="SSF50789">
    <property type="entry name" value="Herpes virus serine proteinase, assemblin"/>
    <property type="match status" value="1"/>
</dbReference>
<evidence type="ECO:0000313" key="7">
    <source>
        <dbReference type="Proteomes" id="UP000565286"/>
    </source>
</evidence>
<evidence type="ECO:0000256" key="3">
    <source>
        <dbReference type="ARBA" id="ARBA00022801"/>
    </source>
</evidence>
<feature type="domain" description="Prohead serine protease" evidence="5">
    <location>
        <begin position="80"/>
        <end position="225"/>
    </location>
</feature>
<feature type="compositionally biased region" description="Polar residues" evidence="4">
    <location>
        <begin position="1"/>
        <end position="20"/>
    </location>
</feature>
<dbReference type="GO" id="GO:0008233">
    <property type="term" value="F:peptidase activity"/>
    <property type="evidence" value="ECO:0007669"/>
    <property type="project" value="UniProtKB-KW"/>
</dbReference>
<keyword evidence="3" id="KW-0378">Hydrolase</keyword>
<dbReference type="NCBIfam" id="TIGR01543">
    <property type="entry name" value="proheadase_HK97"/>
    <property type="match status" value="1"/>
</dbReference>
<gene>
    <name evidence="6" type="ORF">GGQ73_000688</name>
</gene>
<evidence type="ECO:0000256" key="1">
    <source>
        <dbReference type="ARBA" id="ARBA00022612"/>
    </source>
</evidence>
<dbReference type="InterPro" id="IPR006433">
    <property type="entry name" value="Prohead_protease"/>
</dbReference>
<organism evidence="6 7">
    <name type="scientific">Rhizobium skierniewicense</name>
    <dbReference type="NCBI Taxonomy" id="984260"/>
    <lineage>
        <taxon>Bacteria</taxon>
        <taxon>Pseudomonadati</taxon>
        <taxon>Pseudomonadota</taxon>
        <taxon>Alphaproteobacteria</taxon>
        <taxon>Hyphomicrobiales</taxon>
        <taxon>Rhizobiaceae</taxon>
        <taxon>Rhizobium/Agrobacterium group</taxon>
        <taxon>Rhizobium</taxon>
    </lineage>
</organism>